<dbReference type="InterPro" id="IPR054722">
    <property type="entry name" value="PolX-like_BBD"/>
</dbReference>
<keyword evidence="3" id="KW-1185">Reference proteome</keyword>
<organism evidence="2 3">
    <name type="scientific">Mycena rosella</name>
    <name type="common">Pink bonnet</name>
    <name type="synonym">Agaricus rosellus</name>
    <dbReference type="NCBI Taxonomy" id="1033263"/>
    <lineage>
        <taxon>Eukaryota</taxon>
        <taxon>Fungi</taxon>
        <taxon>Dikarya</taxon>
        <taxon>Basidiomycota</taxon>
        <taxon>Agaricomycotina</taxon>
        <taxon>Agaricomycetes</taxon>
        <taxon>Agaricomycetidae</taxon>
        <taxon>Agaricales</taxon>
        <taxon>Marasmiineae</taxon>
        <taxon>Mycenaceae</taxon>
        <taxon>Mycena</taxon>
    </lineage>
</organism>
<comment type="caution">
    <text evidence="2">The sequence shown here is derived from an EMBL/GenBank/DDBJ whole genome shotgun (WGS) entry which is preliminary data.</text>
</comment>
<sequence>SRRWARNYDSGTSVHITPSQHRLTNYRAIKPRGIIAANNQTLKAVGMGDMHVEVPNGANRSTRVLL</sequence>
<reference evidence="2" key="1">
    <citation type="submission" date="2023-03" db="EMBL/GenBank/DDBJ databases">
        <title>Massive genome expansion in bonnet fungi (Mycena s.s.) driven by repeated elements and novel gene families across ecological guilds.</title>
        <authorList>
            <consortium name="Lawrence Berkeley National Laboratory"/>
            <person name="Harder C.B."/>
            <person name="Miyauchi S."/>
            <person name="Viragh M."/>
            <person name="Kuo A."/>
            <person name="Thoen E."/>
            <person name="Andreopoulos B."/>
            <person name="Lu D."/>
            <person name="Skrede I."/>
            <person name="Drula E."/>
            <person name="Henrissat B."/>
            <person name="Morin E."/>
            <person name="Kohler A."/>
            <person name="Barry K."/>
            <person name="LaButti K."/>
            <person name="Morin E."/>
            <person name="Salamov A."/>
            <person name="Lipzen A."/>
            <person name="Mereny Z."/>
            <person name="Hegedus B."/>
            <person name="Baldrian P."/>
            <person name="Stursova M."/>
            <person name="Weitz H."/>
            <person name="Taylor A."/>
            <person name="Grigoriev I.V."/>
            <person name="Nagy L.G."/>
            <person name="Martin F."/>
            <person name="Kauserud H."/>
        </authorList>
    </citation>
    <scope>NUCLEOTIDE SEQUENCE</scope>
    <source>
        <strain evidence="2">CBHHK067</strain>
    </source>
</reference>
<feature type="non-terminal residue" evidence="2">
    <location>
        <position position="1"/>
    </location>
</feature>
<protein>
    <recommendedName>
        <fullName evidence="1">Retrovirus-related Pol polyprotein from transposon TNT 1-94-like beta-barrel domain-containing protein</fullName>
    </recommendedName>
</protein>
<accession>A0AAD7G3J7</accession>
<proteinExistence type="predicted"/>
<gene>
    <name evidence="2" type="ORF">B0H17DRAFT_857004</name>
</gene>
<dbReference type="AlphaFoldDB" id="A0AAD7G3J7"/>
<dbReference type="Pfam" id="PF22936">
    <property type="entry name" value="Pol_BBD"/>
    <property type="match status" value="1"/>
</dbReference>
<evidence type="ECO:0000259" key="1">
    <source>
        <dbReference type="Pfam" id="PF22936"/>
    </source>
</evidence>
<feature type="non-terminal residue" evidence="2">
    <location>
        <position position="66"/>
    </location>
</feature>
<name>A0AAD7G3J7_MYCRO</name>
<dbReference type="EMBL" id="JARKIE010000308">
    <property type="protein sequence ID" value="KAJ7655511.1"/>
    <property type="molecule type" value="Genomic_DNA"/>
</dbReference>
<evidence type="ECO:0000313" key="2">
    <source>
        <dbReference type="EMBL" id="KAJ7655511.1"/>
    </source>
</evidence>
<evidence type="ECO:0000313" key="3">
    <source>
        <dbReference type="Proteomes" id="UP001221757"/>
    </source>
</evidence>
<feature type="domain" description="Retrovirus-related Pol polyprotein from transposon TNT 1-94-like beta-barrel" evidence="1">
    <location>
        <begin position="8"/>
        <end position="59"/>
    </location>
</feature>
<dbReference type="Proteomes" id="UP001221757">
    <property type="component" value="Unassembled WGS sequence"/>
</dbReference>